<proteinExistence type="predicted"/>
<dbReference type="GeneID" id="33937418"/>
<evidence type="ECO:0000313" key="2">
    <source>
        <dbReference type="Proteomes" id="UP000078397"/>
    </source>
</evidence>
<accession>A0A219ASD5</accession>
<gene>
    <name evidence="1" type="ORF">VFPPC_18731</name>
</gene>
<dbReference type="KEGG" id="pchm:VFPPC_18731"/>
<organism evidence="1 2">
    <name type="scientific">Pochonia chlamydosporia 170</name>
    <dbReference type="NCBI Taxonomy" id="1380566"/>
    <lineage>
        <taxon>Eukaryota</taxon>
        <taxon>Fungi</taxon>
        <taxon>Dikarya</taxon>
        <taxon>Ascomycota</taxon>
        <taxon>Pezizomycotina</taxon>
        <taxon>Sordariomycetes</taxon>
        <taxon>Hypocreomycetidae</taxon>
        <taxon>Hypocreales</taxon>
        <taxon>Clavicipitaceae</taxon>
        <taxon>Pochonia</taxon>
    </lineage>
</organism>
<keyword evidence="2" id="KW-1185">Reference proteome</keyword>
<dbReference type="AlphaFoldDB" id="A0A219ASD5"/>
<reference evidence="1 2" key="1">
    <citation type="journal article" date="2016" name="PLoS Pathog.">
        <title>Biosynthesis of antibiotic leucinostatins in bio-control fungus Purpureocillium lilacinum and their inhibition on phytophthora revealed by genome mining.</title>
        <authorList>
            <person name="Wang G."/>
            <person name="Liu Z."/>
            <person name="Lin R."/>
            <person name="Li E."/>
            <person name="Mao Z."/>
            <person name="Ling J."/>
            <person name="Yang Y."/>
            <person name="Yin W.B."/>
            <person name="Xie B."/>
        </authorList>
    </citation>
    <scope>NUCLEOTIDE SEQUENCE [LARGE SCALE GENOMIC DNA]</scope>
    <source>
        <strain evidence="1">170</strain>
    </source>
</reference>
<dbReference type="RefSeq" id="XP_022285957.1">
    <property type="nucleotide sequence ID" value="XM_022430299.1"/>
</dbReference>
<protein>
    <submittedName>
        <fullName evidence="1">Uncharacterized protein</fullName>
    </submittedName>
</protein>
<evidence type="ECO:0000313" key="1">
    <source>
        <dbReference type="EMBL" id="OWT43542.1"/>
    </source>
</evidence>
<name>A0A219ASD5_METCM</name>
<dbReference type="Proteomes" id="UP000078397">
    <property type="component" value="Unassembled WGS sequence"/>
</dbReference>
<sequence length="115" mass="13255">MQLHPTKNTFVSGSSWISANQQLDNRTLRYCLTLLTCSRVLYANLRQFNRKDFHSQYKEVQHAVQQLPCNLGFLAAKRPSLHLPSLTFTFFNSLQFRRPSGREYSSTNPPPSHVA</sequence>
<comment type="caution">
    <text evidence="1">The sequence shown here is derived from an EMBL/GenBank/DDBJ whole genome shotgun (WGS) entry which is preliminary data.</text>
</comment>
<dbReference type="EMBL" id="LSBJ02000001">
    <property type="protein sequence ID" value="OWT43542.1"/>
    <property type="molecule type" value="Genomic_DNA"/>
</dbReference>